<evidence type="ECO:0000313" key="2">
    <source>
        <dbReference type="EMBL" id="JAD96445.1"/>
    </source>
</evidence>
<feature type="compositionally biased region" description="Basic and acidic residues" evidence="1">
    <location>
        <begin position="54"/>
        <end position="73"/>
    </location>
</feature>
<dbReference type="AlphaFoldDB" id="A0A0A9EEY2"/>
<reference evidence="2" key="2">
    <citation type="journal article" date="2015" name="Data Brief">
        <title>Shoot transcriptome of the giant reed, Arundo donax.</title>
        <authorList>
            <person name="Barrero R.A."/>
            <person name="Guerrero F.D."/>
            <person name="Moolhuijzen P."/>
            <person name="Goolsby J.A."/>
            <person name="Tidwell J."/>
            <person name="Bellgard S.E."/>
            <person name="Bellgard M.I."/>
        </authorList>
    </citation>
    <scope>NUCLEOTIDE SEQUENCE</scope>
    <source>
        <tissue evidence="2">Shoot tissue taken approximately 20 cm above the soil surface</tissue>
    </source>
</reference>
<organism evidence="2">
    <name type="scientific">Arundo donax</name>
    <name type="common">Giant reed</name>
    <name type="synonym">Donax arundinaceus</name>
    <dbReference type="NCBI Taxonomy" id="35708"/>
    <lineage>
        <taxon>Eukaryota</taxon>
        <taxon>Viridiplantae</taxon>
        <taxon>Streptophyta</taxon>
        <taxon>Embryophyta</taxon>
        <taxon>Tracheophyta</taxon>
        <taxon>Spermatophyta</taxon>
        <taxon>Magnoliopsida</taxon>
        <taxon>Liliopsida</taxon>
        <taxon>Poales</taxon>
        <taxon>Poaceae</taxon>
        <taxon>PACMAD clade</taxon>
        <taxon>Arundinoideae</taxon>
        <taxon>Arundineae</taxon>
        <taxon>Arundo</taxon>
    </lineage>
</organism>
<dbReference type="EMBL" id="GBRH01201450">
    <property type="protein sequence ID" value="JAD96445.1"/>
    <property type="molecule type" value="Transcribed_RNA"/>
</dbReference>
<protein>
    <submittedName>
        <fullName evidence="2">Uncharacterized protein</fullName>
    </submittedName>
</protein>
<evidence type="ECO:0000256" key="1">
    <source>
        <dbReference type="SAM" id="MobiDB-lite"/>
    </source>
</evidence>
<reference evidence="2" key="1">
    <citation type="submission" date="2014-09" db="EMBL/GenBank/DDBJ databases">
        <authorList>
            <person name="Magalhaes I.L.F."/>
            <person name="Oliveira U."/>
            <person name="Santos F.R."/>
            <person name="Vidigal T.H.D.A."/>
            <person name="Brescovit A.D."/>
            <person name="Santos A.J."/>
        </authorList>
    </citation>
    <scope>NUCLEOTIDE SEQUENCE</scope>
    <source>
        <tissue evidence="2">Shoot tissue taken approximately 20 cm above the soil surface</tissue>
    </source>
</reference>
<sequence>MALRRSFMTPATMGLPAAREATSPLVCATRERRGLTAAEPVTAERRRSRSGAMETDRAEGRRWRWEGDGEKTHVGPSFRARVLPSSSCLILLVVLVARRVARRRLRPPGTRARTHTP</sequence>
<feature type="region of interest" description="Disordered" evidence="1">
    <location>
        <begin position="24"/>
        <end position="76"/>
    </location>
</feature>
<accession>A0A0A9EEY2</accession>
<proteinExistence type="predicted"/>
<name>A0A0A9EEY2_ARUDO</name>